<reference evidence="2" key="1">
    <citation type="journal article" date="2024" name="Syst. Appl. Microbiol.">
        <title>First single-strain enrichments of Electrothrix cable bacteria, description of E. aestuarii sp. nov. and E. rattekaaiensis sp. nov., and proposal of a cable bacteria taxonomy following the rules of the SeqCode.</title>
        <authorList>
            <person name="Plum-Jensen L.E."/>
            <person name="Schramm A."/>
            <person name="Marshall I.P.G."/>
        </authorList>
    </citation>
    <scope>NUCLEOTIDE SEQUENCE</scope>
    <source>
        <strain evidence="2">Rat1</strain>
    </source>
</reference>
<accession>A0AAU8LZU6</accession>
<evidence type="ECO:0000256" key="1">
    <source>
        <dbReference type="SAM" id="Phobius"/>
    </source>
</evidence>
<dbReference type="KEGG" id="eaj:Q3M24_06140"/>
<organism evidence="2">
    <name type="scientific">Candidatus Electrothrix aestuarii</name>
    <dbReference type="NCBI Taxonomy" id="3062594"/>
    <lineage>
        <taxon>Bacteria</taxon>
        <taxon>Pseudomonadati</taxon>
        <taxon>Thermodesulfobacteriota</taxon>
        <taxon>Desulfobulbia</taxon>
        <taxon>Desulfobulbales</taxon>
        <taxon>Desulfobulbaceae</taxon>
        <taxon>Candidatus Electrothrix</taxon>
    </lineage>
</organism>
<sequence>MIIKKNTLQHPAVDLSSPFCFFELISFASLAFSFVFIILIIIENMDQHTVKKQAKLATRKVMKFWRKYEVIDKQVFEKGLDIIIKQVAKQAGVSLEGVGQYTCKVLDESFEDFDKIPDEERTHEDMILIIYFRYLYHIGILEEAC</sequence>
<dbReference type="AlphaFoldDB" id="A0AAU8LZU6"/>
<feature type="transmembrane region" description="Helical" evidence="1">
    <location>
        <begin position="24"/>
        <end position="42"/>
    </location>
</feature>
<dbReference type="EMBL" id="CP159373">
    <property type="protein sequence ID" value="XCN74326.1"/>
    <property type="molecule type" value="Genomic_DNA"/>
</dbReference>
<gene>
    <name evidence="2" type="ORF">Q3M24_06140</name>
</gene>
<keyword evidence="1" id="KW-0812">Transmembrane</keyword>
<proteinExistence type="predicted"/>
<evidence type="ECO:0000313" key="2">
    <source>
        <dbReference type="EMBL" id="XCN74326.1"/>
    </source>
</evidence>
<protein>
    <submittedName>
        <fullName evidence="2">Uncharacterized protein</fullName>
    </submittedName>
</protein>
<keyword evidence="1" id="KW-1133">Transmembrane helix</keyword>
<name>A0AAU8LZU6_9BACT</name>
<reference evidence="2" key="2">
    <citation type="submission" date="2024-06" db="EMBL/GenBank/DDBJ databases">
        <authorList>
            <person name="Plum-Jensen L.E."/>
            <person name="Schramm A."/>
            <person name="Marshall I.P.G."/>
        </authorList>
    </citation>
    <scope>NUCLEOTIDE SEQUENCE</scope>
    <source>
        <strain evidence="2">Rat1</strain>
    </source>
</reference>
<keyword evidence="1" id="KW-0472">Membrane</keyword>